<comment type="caution">
    <text evidence="3">The sequence shown here is derived from an EMBL/GenBank/DDBJ whole genome shotgun (WGS) entry which is preliminary data.</text>
</comment>
<accession>A0A1J5PHN4</accession>
<keyword evidence="1" id="KW-0812">Transmembrane</keyword>
<evidence type="ECO:0000313" key="3">
    <source>
        <dbReference type="EMBL" id="OIQ63069.1"/>
    </source>
</evidence>
<dbReference type="InterPro" id="IPR010656">
    <property type="entry name" value="DctM"/>
</dbReference>
<name>A0A1J5PHN4_9ZZZZ</name>
<evidence type="ECO:0000259" key="2">
    <source>
        <dbReference type="Pfam" id="PF06808"/>
    </source>
</evidence>
<organism evidence="3">
    <name type="scientific">mine drainage metagenome</name>
    <dbReference type="NCBI Taxonomy" id="410659"/>
    <lineage>
        <taxon>unclassified sequences</taxon>
        <taxon>metagenomes</taxon>
        <taxon>ecological metagenomes</taxon>
    </lineage>
</organism>
<evidence type="ECO:0000256" key="1">
    <source>
        <dbReference type="SAM" id="Phobius"/>
    </source>
</evidence>
<gene>
    <name evidence="3" type="ORF">GALL_553960</name>
</gene>
<feature type="domain" description="TRAP C4-dicarboxylate transport system permease DctM subunit" evidence="2">
    <location>
        <begin position="1"/>
        <end position="72"/>
    </location>
</feature>
<sequence length="121" mass="12921">MLLAVNMQTSFMHPPFGFSLFYLRSVAAKDDYTDKETGKRIARVTTGQIYWGAIPFVLIQIAMIGIVIGFPSIVMRYKGPAVDMSHVKIVMPTLQPLGGVGGGLGGGLSVPNFGPPPAPTK</sequence>
<keyword evidence="1" id="KW-1133">Transmembrane helix</keyword>
<dbReference type="AlphaFoldDB" id="A0A1J5PHN4"/>
<keyword evidence="1" id="KW-0472">Membrane</keyword>
<dbReference type="EMBL" id="MLJW01009335">
    <property type="protein sequence ID" value="OIQ63069.1"/>
    <property type="molecule type" value="Genomic_DNA"/>
</dbReference>
<proteinExistence type="predicted"/>
<reference evidence="3" key="1">
    <citation type="submission" date="2016-10" db="EMBL/GenBank/DDBJ databases">
        <title>Sequence of Gallionella enrichment culture.</title>
        <authorList>
            <person name="Poehlein A."/>
            <person name="Muehling M."/>
            <person name="Daniel R."/>
        </authorList>
    </citation>
    <scope>NUCLEOTIDE SEQUENCE</scope>
</reference>
<feature type="transmembrane region" description="Helical" evidence="1">
    <location>
        <begin position="52"/>
        <end position="74"/>
    </location>
</feature>
<dbReference type="Pfam" id="PF06808">
    <property type="entry name" value="DctM"/>
    <property type="match status" value="1"/>
</dbReference>
<protein>
    <submittedName>
        <fullName evidence="3">DctM-like transporters</fullName>
    </submittedName>
</protein>